<organism evidence="11 12">
    <name type="scientific">Alcanivorax hongdengensis A-11-3</name>
    <dbReference type="NCBI Taxonomy" id="1177179"/>
    <lineage>
        <taxon>Bacteria</taxon>
        <taxon>Pseudomonadati</taxon>
        <taxon>Pseudomonadota</taxon>
        <taxon>Gammaproteobacteria</taxon>
        <taxon>Oceanospirillales</taxon>
        <taxon>Alcanivoracaceae</taxon>
        <taxon>Alcanivorax</taxon>
    </lineage>
</organism>
<evidence type="ECO:0000313" key="11">
    <source>
        <dbReference type="EMBL" id="EKF74916.1"/>
    </source>
</evidence>
<dbReference type="PATRIC" id="fig|1177179.3.peg.1138"/>
<dbReference type="eggNOG" id="COG0778">
    <property type="taxonomic scope" value="Bacteria"/>
</dbReference>
<evidence type="ECO:0000256" key="9">
    <source>
        <dbReference type="SAM" id="MobiDB-lite"/>
    </source>
</evidence>
<evidence type="ECO:0000256" key="5">
    <source>
        <dbReference type="ARBA" id="ARBA00023002"/>
    </source>
</evidence>
<evidence type="ECO:0000313" key="12">
    <source>
        <dbReference type="Proteomes" id="UP000010164"/>
    </source>
</evidence>
<evidence type="ECO:0000256" key="6">
    <source>
        <dbReference type="ARBA" id="ARBA00023027"/>
    </source>
</evidence>
<feature type="binding site" description="in other chain" evidence="8">
    <location>
        <begin position="10"/>
        <end position="12"/>
    </location>
    <ligand>
        <name>FMN</name>
        <dbReference type="ChEBI" id="CHEBI:58210"/>
        <note>ligand shared between dimeric partners</note>
    </ligand>
</feature>
<name>L0WD67_9GAMM</name>
<dbReference type="SUPFAM" id="SSF55469">
    <property type="entry name" value="FMN-dependent nitroreductase-like"/>
    <property type="match status" value="1"/>
</dbReference>
<dbReference type="InterPro" id="IPR026021">
    <property type="entry name" value="YdjA-like"/>
</dbReference>
<sequence>MDALTALTTRVSSPRLEAPGPSGEDIEQLLQAAIRAPDHGILRPWRFLVLQGEARHKLGDIMVEQLLAKQPDADERSREAMRGKALRAPTLIIAVAEITEGHKVPAWEQILAVGAAVQNMMVAAHAMGIGAMWRTGDMANSELAKARLGFAAKDQVVAYLYLGTPSGPGKPLPAENPADYLRDLP</sequence>
<protein>
    <recommendedName>
        <fullName evidence="7">Putative NAD(P)H nitroreductase</fullName>
        <ecNumber evidence="7">1.-.-.-</ecNumber>
    </recommendedName>
</protein>
<evidence type="ECO:0000256" key="4">
    <source>
        <dbReference type="ARBA" id="ARBA00022857"/>
    </source>
</evidence>
<dbReference type="PIRSF" id="PIRSF000232">
    <property type="entry name" value="YdjA"/>
    <property type="match status" value="1"/>
</dbReference>
<dbReference type="EC" id="1.-.-.-" evidence="7"/>
<keyword evidence="3 7" id="KW-0288">FMN</keyword>
<keyword evidence="4 7" id="KW-0521">NADP</keyword>
<keyword evidence="5 7" id="KW-0560">Oxidoreductase</keyword>
<accession>L0WD67</accession>
<dbReference type="InterPro" id="IPR029479">
    <property type="entry name" value="Nitroreductase"/>
</dbReference>
<comment type="cofactor">
    <cofactor evidence="8">
        <name>FMN</name>
        <dbReference type="ChEBI" id="CHEBI:58210"/>
    </cofactor>
    <text evidence="8">Binds 1 FMN per subunit.</text>
</comment>
<feature type="region of interest" description="Disordered" evidence="9">
    <location>
        <begin position="1"/>
        <end position="22"/>
    </location>
</feature>
<evidence type="ECO:0000256" key="2">
    <source>
        <dbReference type="ARBA" id="ARBA00022630"/>
    </source>
</evidence>
<feature type="binding site" description="in other chain" evidence="8">
    <location>
        <begin position="133"/>
        <end position="135"/>
    </location>
    <ligand>
        <name>FMN</name>
        <dbReference type="ChEBI" id="CHEBI:58210"/>
        <note>ligand shared between dimeric partners</note>
    </ligand>
</feature>
<dbReference type="PANTHER" id="PTHR43821">
    <property type="entry name" value="NAD(P)H NITROREDUCTASE YDJA-RELATED"/>
    <property type="match status" value="1"/>
</dbReference>
<comment type="similarity">
    <text evidence="1 7">Belongs to the nitroreductase family.</text>
</comment>
<dbReference type="RefSeq" id="WP_008928317.1">
    <property type="nucleotide sequence ID" value="NZ_AMRJ01000006.1"/>
</dbReference>
<comment type="caution">
    <text evidence="11">The sequence shown here is derived from an EMBL/GenBank/DDBJ whole genome shotgun (WGS) entry which is preliminary data.</text>
</comment>
<dbReference type="Gene3D" id="3.40.109.10">
    <property type="entry name" value="NADH Oxidase"/>
    <property type="match status" value="1"/>
</dbReference>
<dbReference type="InterPro" id="IPR052530">
    <property type="entry name" value="NAD(P)H_nitroreductase"/>
</dbReference>
<dbReference type="CDD" id="cd02135">
    <property type="entry name" value="YdjA-like"/>
    <property type="match status" value="1"/>
</dbReference>
<proteinExistence type="inferred from homology"/>
<dbReference type="OrthoDB" id="9804207at2"/>
<dbReference type="GO" id="GO:0016491">
    <property type="term" value="F:oxidoreductase activity"/>
    <property type="evidence" value="ECO:0007669"/>
    <property type="project" value="UniProtKB-UniRule"/>
</dbReference>
<evidence type="ECO:0000256" key="7">
    <source>
        <dbReference type="PIRNR" id="PIRNR000232"/>
    </source>
</evidence>
<reference evidence="11 12" key="1">
    <citation type="journal article" date="2012" name="J. Bacteriol.">
        <title>Genome Sequence of the Alkane-Degrading Bacterium Alcanivorax hongdengensis Type Strain A-11-3.</title>
        <authorList>
            <person name="Lai Q."/>
            <person name="Shao Z."/>
        </authorList>
    </citation>
    <scope>NUCLEOTIDE SEQUENCE [LARGE SCALE GENOMIC DNA]</scope>
    <source>
        <strain evidence="11 12">A-11-3</strain>
    </source>
</reference>
<gene>
    <name evidence="11" type="ORF">A11A3_05666</name>
</gene>
<keyword evidence="2 7" id="KW-0285">Flavoprotein</keyword>
<feature type="domain" description="Nitroreductase" evidence="10">
    <location>
        <begin position="19"/>
        <end position="163"/>
    </location>
</feature>
<keyword evidence="6 7" id="KW-0520">NAD</keyword>
<dbReference type="EMBL" id="AMRJ01000006">
    <property type="protein sequence ID" value="EKF74916.1"/>
    <property type="molecule type" value="Genomic_DNA"/>
</dbReference>
<feature type="binding site" evidence="8">
    <location>
        <position position="35"/>
    </location>
    <ligand>
        <name>FMN</name>
        <dbReference type="ChEBI" id="CHEBI:58210"/>
        <note>ligand shared between dimeric partners</note>
    </ligand>
</feature>
<dbReference type="AlphaFoldDB" id="L0WD67"/>
<evidence type="ECO:0000259" key="10">
    <source>
        <dbReference type="Pfam" id="PF00881"/>
    </source>
</evidence>
<evidence type="ECO:0000256" key="8">
    <source>
        <dbReference type="PIRSR" id="PIRSR000232-1"/>
    </source>
</evidence>
<dbReference type="InterPro" id="IPR000415">
    <property type="entry name" value="Nitroreductase-like"/>
</dbReference>
<evidence type="ECO:0000256" key="3">
    <source>
        <dbReference type="ARBA" id="ARBA00022643"/>
    </source>
</evidence>
<feature type="binding site" evidence="8">
    <location>
        <position position="39"/>
    </location>
    <ligand>
        <name>FMN</name>
        <dbReference type="ChEBI" id="CHEBI:58210"/>
        <note>ligand shared between dimeric partners</note>
    </ligand>
</feature>
<dbReference type="PANTHER" id="PTHR43821:SF1">
    <property type="entry name" value="NAD(P)H NITROREDUCTASE YDJA-RELATED"/>
    <property type="match status" value="1"/>
</dbReference>
<evidence type="ECO:0000256" key="1">
    <source>
        <dbReference type="ARBA" id="ARBA00007118"/>
    </source>
</evidence>
<dbReference type="Pfam" id="PF00881">
    <property type="entry name" value="Nitroreductase"/>
    <property type="match status" value="1"/>
</dbReference>
<dbReference type="STRING" id="1177179.A11A3_05666"/>
<keyword evidence="12" id="KW-1185">Reference proteome</keyword>
<feature type="compositionally biased region" description="Polar residues" evidence="9">
    <location>
        <begin position="1"/>
        <end position="12"/>
    </location>
</feature>
<dbReference type="Proteomes" id="UP000010164">
    <property type="component" value="Unassembled WGS sequence"/>
</dbReference>